<evidence type="ECO:0000313" key="9">
    <source>
        <dbReference type="EMBL" id="CAE0248276.1"/>
    </source>
</evidence>
<evidence type="ECO:0000256" key="8">
    <source>
        <dbReference type="SAM" id="MobiDB-lite"/>
    </source>
</evidence>
<feature type="compositionally biased region" description="Basic and acidic residues" evidence="8">
    <location>
        <begin position="438"/>
        <end position="518"/>
    </location>
</feature>
<gene>
    <name evidence="9" type="ORF">PBIL07802_LOCUS10472</name>
</gene>
<proteinExistence type="inferred from homology"/>
<comment type="catalytic activity">
    <reaction evidence="3">
        <text>a 5'-end (N(2),N(7)-dimethyl 5'-triphosphoguanosine)-ribonucleoside in snoRNA + S-adenosyl-L-methionine = a 5'-end (N(2),N(2),N(7)-trimethyl 5'-triphosphoguanosine)-ribonucleoside in snoRNA + S-adenosyl-L-homocysteine + H(+)</text>
        <dbReference type="Rhea" id="RHEA:78507"/>
        <dbReference type="Rhea" id="RHEA-COMP:19088"/>
        <dbReference type="Rhea" id="RHEA-COMP:19090"/>
        <dbReference type="ChEBI" id="CHEBI:15378"/>
        <dbReference type="ChEBI" id="CHEBI:57856"/>
        <dbReference type="ChEBI" id="CHEBI:59789"/>
        <dbReference type="ChEBI" id="CHEBI:167623"/>
        <dbReference type="ChEBI" id="CHEBI:172880"/>
    </reaction>
    <physiologicalReaction direction="left-to-right" evidence="3">
        <dbReference type="Rhea" id="RHEA:78508"/>
    </physiologicalReaction>
</comment>
<dbReference type="EMBL" id="HBIB01016126">
    <property type="protein sequence ID" value="CAE0248276.1"/>
    <property type="molecule type" value="Transcribed_RNA"/>
</dbReference>
<dbReference type="InterPro" id="IPR019012">
    <property type="entry name" value="RNA_cap_Gua-N2-MeTrfase"/>
</dbReference>
<dbReference type="GO" id="GO:0071164">
    <property type="term" value="F:RNA cap trimethylguanosine synthase activity"/>
    <property type="evidence" value="ECO:0007669"/>
    <property type="project" value="TreeGrafter"/>
</dbReference>
<organism evidence="9">
    <name type="scientific">Palpitomonas bilix</name>
    <dbReference type="NCBI Taxonomy" id="652834"/>
    <lineage>
        <taxon>Eukaryota</taxon>
        <taxon>Eukaryota incertae sedis</taxon>
    </lineage>
</organism>
<dbReference type="PANTHER" id="PTHR14741">
    <property type="entry name" value="S-ADENOSYLMETHIONINE-DEPENDENT METHYLTRANSFERASE RELATED"/>
    <property type="match status" value="1"/>
</dbReference>
<accession>A0A7S3D6T0</accession>
<evidence type="ECO:0000256" key="7">
    <source>
        <dbReference type="ARBA" id="ARBA00049790"/>
    </source>
</evidence>
<sequence length="524" mass="60544">MLMEKIEFKGVPEGWREGAKWKRDIIFEWDADLVSRAWLNKECDYSFTDQKTSRIQANILHSCVQGEKSNGDAGGNSSKDVLMVDGTASAGGNSIQFAKVFGGVVSVEINPEMCKGLHHNTELTGVAQQVQVINKDFSKWLYESETKDLCEKAKVSLLFLDPPWGGPSYKDHKQLKLKLGEKWMDEIVADASLLFDHIMLKLPENIDRTWLLQRVDEGEYKKLHHVEMFSFRKMLTILLHFREGVVSTPPEGLQSWARFENIEVSCPQTNWTVLLPPAEPAKVNTSNRNGSGNQYGRSWRGQRNWRDGGGSGWAGSAKAHAFSGYQARYNQRGNTVGATSGDLREVILDRPSERMKDEAENERGWTRQTASNGEKHGTQREWREESSRGIQNRGRGEDESQADSRGSRRNWNSRYAHASSRDYDYVSSRGRDRHHYHHHDDHYTARGRRASPERRNRDDRRRDRRDGYSRSSSDESPPRRRDSYSTRDERRYDGESRRRSSSRDRQSRYDGHGRDRRGDRRSRW</sequence>
<feature type="region of interest" description="Disordered" evidence="8">
    <location>
        <begin position="333"/>
        <end position="413"/>
    </location>
</feature>
<feature type="region of interest" description="Disordered" evidence="8">
    <location>
        <begin position="282"/>
        <end position="312"/>
    </location>
</feature>
<dbReference type="PANTHER" id="PTHR14741:SF32">
    <property type="entry name" value="TRIMETHYLGUANOSINE SYNTHASE"/>
    <property type="match status" value="1"/>
</dbReference>
<evidence type="ECO:0000256" key="2">
    <source>
        <dbReference type="ARBA" id="ARBA00025783"/>
    </source>
</evidence>
<dbReference type="Pfam" id="PF09445">
    <property type="entry name" value="Methyltransf_15"/>
    <property type="match status" value="1"/>
</dbReference>
<dbReference type="SUPFAM" id="SSF53335">
    <property type="entry name" value="S-adenosyl-L-methionine-dependent methyltransferases"/>
    <property type="match status" value="1"/>
</dbReference>
<comment type="similarity">
    <text evidence="2">Belongs to the methyltransferase superfamily. Trimethylguanosine synthase family.</text>
</comment>
<protein>
    <recommendedName>
        <fullName evidence="1">Trimethylguanosine synthase</fullName>
    </recommendedName>
    <alternativeName>
        <fullName evidence="7">Cap-specific guanine-N(2) methyltransferase</fullName>
    </alternativeName>
</protein>
<feature type="compositionally biased region" description="Polar residues" evidence="8">
    <location>
        <begin position="283"/>
        <end position="296"/>
    </location>
</feature>
<comment type="catalytic activity">
    <reaction evidence="4">
        <text>a 5'-end (N(7)-methyl 5'-triphosphoguanosine)-ribonucleoside in snoRNA + S-adenosyl-L-methionine = a 5'-end (N(2),N(7)-dimethyl 5'-triphosphoguanosine)-ribonucleoside in snoRNA + S-adenosyl-L-homocysteine + H(+)</text>
        <dbReference type="Rhea" id="RHEA:78475"/>
        <dbReference type="Rhea" id="RHEA-COMP:19086"/>
        <dbReference type="Rhea" id="RHEA-COMP:19088"/>
        <dbReference type="ChEBI" id="CHEBI:15378"/>
        <dbReference type="ChEBI" id="CHEBI:57856"/>
        <dbReference type="ChEBI" id="CHEBI:59789"/>
        <dbReference type="ChEBI" id="CHEBI:156461"/>
        <dbReference type="ChEBI" id="CHEBI:172880"/>
    </reaction>
    <physiologicalReaction direction="left-to-right" evidence="4">
        <dbReference type="Rhea" id="RHEA:78476"/>
    </physiologicalReaction>
</comment>
<evidence type="ECO:0000256" key="3">
    <source>
        <dbReference type="ARBA" id="ARBA00047418"/>
    </source>
</evidence>
<evidence type="ECO:0000256" key="4">
    <source>
        <dbReference type="ARBA" id="ARBA00048740"/>
    </source>
</evidence>
<feature type="compositionally biased region" description="Basic and acidic residues" evidence="8">
    <location>
        <begin position="342"/>
        <end position="365"/>
    </location>
</feature>
<name>A0A7S3D6T0_9EUKA</name>
<feature type="compositionally biased region" description="Basic and acidic residues" evidence="8">
    <location>
        <begin position="373"/>
        <end position="387"/>
    </location>
</feature>
<dbReference type="InterPro" id="IPR029063">
    <property type="entry name" value="SAM-dependent_MTases_sf"/>
</dbReference>
<dbReference type="GO" id="GO:0005634">
    <property type="term" value="C:nucleus"/>
    <property type="evidence" value="ECO:0007669"/>
    <property type="project" value="TreeGrafter"/>
</dbReference>
<reference evidence="9" key="1">
    <citation type="submission" date="2021-01" db="EMBL/GenBank/DDBJ databases">
        <authorList>
            <person name="Corre E."/>
            <person name="Pelletier E."/>
            <person name="Niang G."/>
            <person name="Scheremetjew M."/>
            <person name="Finn R."/>
            <person name="Kale V."/>
            <person name="Holt S."/>
            <person name="Cochrane G."/>
            <person name="Meng A."/>
            <person name="Brown T."/>
            <person name="Cohen L."/>
        </authorList>
    </citation>
    <scope>NUCLEOTIDE SEQUENCE</scope>
    <source>
        <strain evidence="9">NIES-2562</strain>
    </source>
</reference>
<comment type="catalytic activity">
    <reaction evidence="6">
        <text>a 5'-end (N(7)-methyl 5'-triphosphoguanosine)-ribonucleoside in snRNA + S-adenosyl-L-methionine = a 5'-end (N(2),N(7)-dimethyl 5'-triphosphoguanosine)-ribonucleoside in snRNA + S-adenosyl-L-homocysteine + H(+)</text>
        <dbReference type="Rhea" id="RHEA:78471"/>
        <dbReference type="Rhea" id="RHEA-COMP:19085"/>
        <dbReference type="Rhea" id="RHEA-COMP:19087"/>
        <dbReference type="ChEBI" id="CHEBI:15378"/>
        <dbReference type="ChEBI" id="CHEBI:57856"/>
        <dbReference type="ChEBI" id="CHEBI:59789"/>
        <dbReference type="ChEBI" id="CHEBI:156461"/>
        <dbReference type="ChEBI" id="CHEBI:172880"/>
    </reaction>
    <physiologicalReaction direction="left-to-right" evidence="6">
        <dbReference type="Rhea" id="RHEA:78472"/>
    </physiologicalReaction>
</comment>
<dbReference type="Gene3D" id="3.40.50.150">
    <property type="entry name" value="Vaccinia Virus protein VP39"/>
    <property type="match status" value="1"/>
</dbReference>
<feature type="region of interest" description="Disordered" evidence="8">
    <location>
        <begin position="433"/>
        <end position="524"/>
    </location>
</feature>
<comment type="catalytic activity">
    <reaction evidence="5">
        <text>a 5'-end (N(2),N(7)-dimethyl 5'-triphosphoguanosine)-ribonucleoside in snRNA + S-adenosyl-L-methionine = a 5'-end (N(2),N(2),N(7)-trimethyl 5'-triphosphoguanosine)-ribonucleoside in snRNA + S-adenosyl-L-homocysteine + H(+)</text>
        <dbReference type="Rhea" id="RHEA:78479"/>
        <dbReference type="Rhea" id="RHEA-COMP:19087"/>
        <dbReference type="Rhea" id="RHEA-COMP:19089"/>
        <dbReference type="ChEBI" id="CHEBI:15378"/>
        <dbReference type="ChEBI" id="CHEBI:57856"/>
        <dbReference type="ChEBI" id="CHEBI:59789"/>
        <dbReference type="ChEBI" id="CHEBI:167623"/>
        <dbReference type="ChEBI" id="CHEBI:172880"/>
    </reaction>
    <physiologicalReaction direction="left-to-right" evidence="5">
        <dbReference type="Rhea" id="RHEA:78480"/>
    </physiologicalReaction>
</comment>
<evidence type="ECO:0000256" key="6">
    <source>
        <dbReference type="ARBA" id="ARBA00049075"/>
    </source>
</evidence>
<evidence type="ECO:0000256" key="1">
    <source>
        <dbReference type="ARBA" id="ARBA00018517"/>
    </source>
</evidence>
<evidence type="ECO:0000256" key="5">
    <source>
        <dbReference type="ARBA" id="ARBA00048763"/>
    </source>
</evidence>
<dbReference type="AlphaFoldDB" id="A0A7S3D6T0"/>